<dbReference type="InterPro" id="IPR000198">
    <property type="entry name" value="RhoGAP_dom"/>
</dbReference>
<dbReference type="Pfam" id="PF13716">
    <property type="entry name" value="CRAL_TRIO_2"/>
    <property type="match status" value="1"/>
</dbReference>
<protein>
    <submittedName>
        <fullName evidence="2">Signal transduction</fullName>
    </submittedName>
</protein>
<evidence type="ECO:0000313" key="3">
    <source>
        <dbReference type="Proteomes" id="UP000076837"/>
    </source>
</evidence>
<feature type="region of interest" description="Disordered" evidence="1">
    <location>
        <begin position="739"/>
        <end position="870"/>
    </location>
</feature>
<name>A0A162WVB6_DIDRA</name>
<evidence type="ECO:0000256" key="1">
    <source>
        <dbReference type="SAM" id="MobiDB-lite"/>
    </source>
</evidence>
<feature type="compositionally biased region" description="Basic and acidic residues" evidence="1">
    <location>
        <begin position="859"/>
        <end position="869"/>
    </location>
</feature>
<dbReference type="Pfam" id="PF00620">
    <property type="entry name" value="RhoGAP"/>
    <property type="match status" value="1"/>
</dbReference>
<dbReference type="Gene3D" id="3.40.525.10">
    <property type="entry name" value="CRAL-TRIO lipid binding domain"/>
    <property type="match status" value="1"/>
</dbReference>
<proteinExistence type="predicted"/>
<sequence length="914" mass="101779">MSGMRAHLASRLRSSSLSAVPPPRQSSDYSVDLARAAASILYRSPIPSKEGRPVFILNAAALPDTHDTDFDQLLPYVLARLPEEDDLLKGYEYEVVFFAGDGDGSVTSKKHRPGWGWFLQAYHVLSRAMRKRLQRLYIVHEKAWVRILTEIFSTIVSPKFRRKIYHGRPLHLIYTPLSYLLHIYTTSTHLYHTYSTSTPHLHTSIIPTPHLHHTHTTFTPHPHHRTAQPRRRLTFSASSLTNLALYIPIENLLIPPSTYLTDRRISDDIFAPYASGRRAFAARNPFPNTARGTTRFPRVLRETTSFILLEENITAEGLFRIPAHSKLREVLKEAYDRGQKYILWKDNGVTLPIPAYPEAEHQDEILAEADPKDAYSVFMAAALIKAWYSSLRQPIFPSESYRDLKRLFGDSQQVPDLDQLRDLFSPSSEWSFLPAISREIVVRHLLPLLHEVSSRQEQNKMTAENLAVCFAPALLCGPDQIEDAKMSSIIRRIFTHAVDMWGHGLREACGQEASAFREQLKLPTDMSEWDDPVEMKREGSRDSIDEQMSSITLQDNEKAPERYTDYPQATSSATKPPPLPPRLRVPSTKSSGNSVQRKPAPPLAVPPRYSTIVSDAPDDVAESPITYTATTDGFSPRRNEFEQAPRAMYPDEKKSGTTIQVPILASSSAATDAKPSTAAAPAPAPAPASAPQIILPKRKALTPAQVNNAEKSAAKQDEARTISEYGLDRFYPQGGQVLPGLADLPGIDTTSDKKRWMSPTTYTQSETASPSSALSPTQMDTKPASATGARRTSVPFPATNRGPLITGLARPVYPAPTTSTHTHPVTGRPPSKSTSLPVPAPKPRTVSPGLLKRMPSLEQTKRPEPERLAPRKLNLKKTSVDDLRKLYEERAGTANVLVEVSRQRSMSVSPSIRE</sequence>
<evidence type="ECO:0000313" key="2">
    <source>
        <dbReference type="EMBL" id="KZM19224.1"/>
    </source>
</evidence>
<accession>A0A162WVB6</accession>
<dbReference type="CDD" id="cd00159">
    <property type="entry name" value="RhoGAP"/>
    <property type="match status" value="1"/>
</dbReference>
<reference evidence="2 3" key="1">
    <citation type="journal article" date="2016" name="Sci. Rep.">
        <title>Draft genome sequencing and secretome analysis of fungal phytopathogen Ascochyta rabiei provides insight into the necrotrophic effector repertoire.</title>
        <authorList>
            <person name="Verma S."/>
            <person name="Gazara R.K."/>
            <person name="Nizam S."/>
            <person name="Parween S."/>
            <person name="Chattopadhyay D."/>
            <person name="Verma P.K."/>
        </authorList>
    </citation>
    <scope>NUCLEOTIDE SEQUENCE [LARGE SCALE GENOMIC DNA]</scope>
    <source>
        <strain evidence="2 3">ArDII</strain>
    </source>
</reference>
<dbReference type="GO" id="GO:0005096">
    <property type="term" value="F:GTPase activator activity"/>
    <property type="evidence" value="ECO:0007669"/>
    <property type="project" value="TreeGrafter"/>
</dbReference>
<dbReference type="OrthoDB" id="410651at2759"/>
<dbReference type="PANTHER" id="PTHR45808">
    <property type="entry name" value="RHO GTPASE-ACTIVATING PROTEIN 68F"/>
    <property type="match status" value="1"/>
</dbReference>
<dbReference type="PROSITE" id="PS50238">
    <property type="entry name" value="RHOGAP"/>
    <property type="match status" value="1"/>
</dbReference>
<dbReference type="Proteomes" id="UP000076837">
    <property type="component" value="Unassembled WGS sequence"/>
</dbReference>
<dbReference type="InterPro" id="IPR008936">
    <property type="entry name" value="Rho_GTPase_activation_prot"/>
</dbReference>
<comment type="caution">
    <text evidence="2">The sequence shown here is derived from an EMBL/GenBank/DDBJ whole genome shotgun (WGS) entry which is preliminary data.</text>
</comment>
<feature type="compositionally biased region" description="Basic and acidic residues" evidence="1">
    <location>
        <begin position="555"/>
        <end position="564"/>
    </location>
</feature>
<feature type="compositionally biased region" description="Basic and acidic residues" evidence="1">
    <location>
        <begin position="533"/>
        <end position="544"/>
    </location>
</feature>
<dbReference type="AlphaFoldDB" id="A0A162WVB6"/>
<feature type="compositionally biased region" description="Polar residues" evidence="1">
    <location>
        <begin position="758"/>
        <end position="780"/>
    </location>
</feature>
<dbReference type="CDD" id="cd00170">
    <property type="entry name" value="SEC14"/>
    <property type="match status" value="1"/>
</dbReference>
<dbReference type="PROSITE" id="PS50191">
    <property type="entry name" value="CRAL_TRIO"/>
    <property type="match status" value="1"/>
</dbReference>
<dbReference type="SMART" id="SM00324">
    <property type="entry name" value="RhoGAP"/>
    <property type="match status" value="1"/>
</dbReference>
<feature type="region of interest" description="Disordered" evidence="1">
    <location>
        <begin position="520"/>
        <end position="638"/>
    </location>
</feature>
<feature type="region of interest" description="Disordered" evidence="1">
    <location>
        <begin position="667"/>
        <end position="689"/>
    </location>
</feature>
<dbReference type="InterPro" id="IPR036865">
    <property type="entry name" value="CRAL-TRIO_dom_sf"/>
</dbReference>
<gene>
    <name evidence="2" type="ORF">ST47_g9598</name>
</gene>
<dbReference type="SUPFAM" id="SSF48350">
    <property type="entry name" value="GTPase activation domain, GAP"/>
    <property type="match status" value="1"/>
</dbReference>
<keyword evidence="3" id="KW-1185">Reference proteome</keyword>
<organism evidence="2 3">
    <name type="scientific">Didymella rabiei</name>
    <name type="common">Chickpea ascochyta blight fungus</name>
    <name type="synonym">Mycosphaerella rabiei</name>
    <dbReference type="NCBI Taxonomy" id="5454"/>
    <lineage>
        <taxon>Eukaryota</taxon>
        <taxon>Fungi</taxon>
        <taxon>Dikarya</taxon>
        <taxon>Ascomycota</taxon>
        <taxon>Pezizomycotina</taxon>
        <taxon>Dothideomycetes</taxon>
        <taxon>Pleosporomycetidae</taxon>
        <taxon>Pleosporales</taxon>
        <taxon>Pleosporineae</taxon>
        <taxon>Didymellaceae</taxon>
        <taxon>Ascochyta</taxon>
    </lineage>
</organism>
<dbReference type="Gene3D" id="1.10.555.10">
    <property type="entry name" value="Rho GTPase activation protein"/>
    <property type="match status" value="1"/>
</dbReference>
<feature type="compositionally biased region" description="Polar residues" evidence="1">
    <location>
        <begin position="587"/>
        <end position="596"/>
    </location>
</feature>
<dbReference type="EMBL" id="JYNV01000297">
    <property type="protein sequence ID" value="KZM19224.1"/>
    <property type="molecule type" value="Genomic_DNA"/>
</dbReference>
<dbReference type="SUPFAM" id="SSF52087">
    <property type="entry name" value="CRAL/TRIO domain"/>
    <property type="match status" value="1"/>
</dbReference>
<dbReference type="GO" id="GO:0005737">
    <property type="term" value="C:cytoplasm"/>
    <property type="evidence" value="ECO:0007669"/>
    <property type="project" value="TreeGrafter"/>
</dbReference>
<dbReference type="STRING" id="5454.A0A162WVB6"/>
<dbReference type="InterPro" id="IPR001251">
    <property type="entry name" value="CRAL-TRIO_dom"/>
</dbReference>
<dbReference type="GO" id="GO:0007264">
    <property type="term" value="P:small GTPase-mediated signal transduction"/>
    <property type="evidence" value="ECO:0007669"/>
    <property type="project" value="TreeGrafter"/>
</dbReference>
<feature type="compositionally biased region" description="Low complexity" evidence="1">
    <location>
        <begin position="667"/>
        <end position="681"/>
    </location>
</feature>
<dbReference type="PANTHER" id="PTHR45808:SF2">
    <property type="entry name" value="RHO GTPASE-ACTIVATING PROTEIN 68F"/>
    <property type="match status" value="1"/>
</dbReference>